<evidence type="ECO:0000313" key="4">
    <source>
        <dbReference type="EMBL" id="QJE96646.1"/>
    </source>
</evidence>
<evidence type="ECO:0000313" key="5">
    <source>
        <dbReference type="Proteomes" id="UP000501812"/>
    </source>
</evidence>
<feature type="compositionally biased region" description="Pro residues" evidence="1">
    <location>
        <begin position="54"/>
        <end position="73"/>
    </location>
</feature>
<evidence type="ECO:0000256" key="1">
    <source>
        <dbReference type="SAM" id="MobiDB-lite"/>
    </source>
</evidence>
<proteinExistence type="predicted"/>
<organism evidence="4 5">
    <name type="scientific">Luteolibacter luteus</name>
    <dbReference type="NCBI Taxonomy" id="2728835"/>
    <lineage>
        <taxon>Bacteria</taxon>
        <taxon>Pseudomonadati</taxon>
        <taxon>Verrucomicrobiota</taxon>
        <taxon>Verrucomicrobiia</taxon>
        <taxon>Verrucomicrobiales</taxon>
        <taxon>Verrucomicrobiaceae</taxon>
        <taxon>Luteolibacter</taxon>
    </lineage>
</organism>
<feature type="transmembrane region" description="Helical" evidence="2">
    <location>
        <begin position="209"/>
        <end position="236"/>
    </location>
</feature>
<evidence type="ECO:0000259" key="3">
    <source>
        <dbReference type="Pfam" id="PF14237"/>
    </source>
</evidence>
<dbReference type="RefSeq" id="WP_169455047.1">
    <property type="nucleotide sequence ID" value="NZ_CP051774.1"/>
</dbReference>
<reference evidence="4 5" key="1">
    <citation type="submission" date="2020-04" db="EMBL/GenBank/DDBJ databases">
        <title>Luteolibacter sp. G-1-1-1 isolated from soil.</title>
        <authorList>
            <person name="Dahal R.H."/>
        </authorList>
    </citation>
    <scope>NUCLEOTIDE SEQUENCE [LARGE SCALE GENOMIC DNA]</scope>
    <source>
        <strain evidence="4 5">G-1-1-1</strain>
    </source>
</reference>
<keyword evidence="2" id="KW-0812">Transmembrane</keyword>
<feature type="domain" description="GYF" evidence="3">
    <location>
        <begin position="4"/>
        <end position="53"/>
    </location>
</feature>
<dbReference type="PANTHER" id="PTHR40076">
    <property type="entry name" value="MEMBRANE PROTEIN-RELATED"/>
    <property type="match status" value="1"/>
</dbReference>
<dbReference type="KEGG" id="luo:HHL09_12915"/>
<feature type="transmembrane region" description="Helical" evidence="2">
    <location>
        <begin position="274"/>
        <end position="307"/>
    </location>
</feature>
<keyword evidence="2" id="KW-0472">Membrane</keyword>
<keyword evidence="2" id="KW-1133">Transmembrane helix</keyword>
<dbReference type="EMBL" id="CP051774">
    <property type="protein sequence ID" value="QJE96646.1"/>
    <property type="molecule type" value="Genomic_DNA"/>
</dbReference>
<accession>A0A858RHI8</accession>
<sequence>MKPWFYATSGQQNGPVSQEELVRLIGTGTVKPTDLVWCEGMPNWTPAGEVAELAPPPPVPRTAPSPPAPPVPGQGPSNPYQAPSPLSWEPPRELASGEEIVPGSEPLVIGDCIRRAFDLTKRHFWPLLGACAICFAISMGFSVFSGVLVEATAHAADSQDVGKAVEGVLNLVGQVLDIFFSLGLTRIGLNIVSGRPFSVGMLLGQGNKLLTAVVASLLYYLIVLVGLVLLIVPGIYLALRLGQFENGIVDKDLGIIDSLKYSARITQGNVGNLFLLGLVCFLIVLAGLLALVVGVCFAGPLVFLANLVAYRWLIHGRAVLNDGYTA</sequence>
<gene>
    <name evidence="4" type="ORF">HHL09_12915</name>
</gene>
<dbReference type="Proteomes" id="UP000501812">
    <property type="component" value="Chromosome"/>
</dbReference>
<feature type="region of interest" description="Disordered" evidence="1">
    <location>
        <begin position="48"/>
        <end position="92"/>
    </location>
</feature>
<dbReference type="PANTHER" id="PTHR40076:SF1">
    <property type="entry name" value="MEMBRANE PROTEIN"/>
    <property type="match status" value="1"/>
</dbReference>
<feature type="transmembrane region" description="Helical" evidence="2">
    <location>
        <begin position="124"/>
        <end position="148"/>
    </location>
</feature>
<dbReference type="InterPro" id="IPR025640">
    <property type="entry name" value="GYF_2"/>
</dbReference>
<evidence type="ECO:0000256" key="2">
    <source>
        <dbReference type="SAM" id="Phobius"/>
    </source>
</evidence>
<name>A0A858RHI8_9BACT</name>
<protein>
    <submittedName>
        <fullName evidence="4">DUF4339 domain-containing protein</fullName>
    </submittedName>
</protein>
<feature type="transmembrane region" description="Helical" evidence="2">
    <location>
        <begin position="168"/>
        <end position="189"/>
    </location>
</feature>
<dbReference type="Pfam" id="PF14237">
    <property type="entry name" value="GYF_2"/>
    <property type="match status" value="1"/>
</dbReference>
<dbReference type="AlphaFoldDB" id="A0A858RHI8"/>
<keyword evidence="5" id="KW-1185">Reference proteome</keyword>
<dbReference type="InterPro" id="IPR010380">
    <property type="entry name" value="DUF975"/>
</dbReference>